<name>Q4TCB7_TETNG</name>
<dbReference type="PANTHER" id="PTHR13371:SF0">
    <property type="entry name" value="CENTROSOMAL PROTEIN OF 104 KDA"/>
    <property type="match status" value="1"/>
</dbReference>
<dbReference type="Pfam" id="PF21040">
    <property type="entry name" value="CEP104-like_TOG"/>
    <property type="match status" value="1"/>
</dbReference>
<dbReference type="GO" id="GO:0005929">
    <property type="term" value="C:cilium"/>
    <property type="evidence" value="ECO:0007669"/>
    <property type="project" value="TreeGrafter"/>
</dbReference>
<reference evidence="1" key="2">
    <citation type="submission" date="2004-02" db="EMBL/GenBank/DDBJ databases">
        <authorList>
            <consortium name="Genoscope"/>
            <consortium name="Whitehead Institute Centre for Genome Research"/>
        </authorList>
    </citation>
    <scope>NUCLEOTIDE SEQUENCE</scope>
</reference>
<accession>Q4TCB7</accession>
<gene>
    <name evidence="1" type="ORF">GSTENG00003382001</name>
</gene>
<protein>
    <submittedName>
        <fullName evidence="1">(spotted green pufferfish) hypothetical protein</fullName>
    </submittedName>
</protein>
<sequence length="126" mass="14288">VAGAYSKTWVYRESAILNVYKKLLDLSPNTSKEDLRNTIRAAVFLVNRALLDKVSPVFLASLKLLWLLLSQLLPGLGRAEMNRCLEQTWPSLLARVGGRRPTSGRPSLLSYWYESFLHNCNSFFSP</sequence>
<dbReference type="OrthoDB" id="66599at2759"/>
<dbReference type="KEGG" id="tng:GSTEN00003382G001"/>
<feature type="non-terminal residue" evidence="1">
    <location>
        <position position="1"/>
    </location>
</feature>
<proteinExistence type="predicted"/>
<dbReference type="EMBL" id="CAAE01007009">
    <property type="protein sequence ID" value="CAF89465.1"/>
    <property type="molecule type" value="Genomic_DNA"/>
</dbReference>
<organism evidence="1">
    <name type="scientific">Tetraodon nigroviridis</name>
    <name type="common">Spotted green pufferfish</name>
    <name type="synonym">Chelonodon nigroviridis</name>
    <dbReference type="NCBI Taxonomy" id="99883"/>
    <lineage>
        <taxon>Eukaryota</taxon>
        <taxon>Metazoa</taxon>
        <taxon>Chordata</taxon>
        <taxon>Craniata</taxon>
        <taxon>Vertebrata</taxon>
        <taxon>Euteleostomi</taxon>
        <taxon>Actinopterygii</taxon>
        <taxon>Neopterygii</taxon>
        <taxon>Teleostei</taxon>
        <taxon>Neoteleostei</taxon>
        <taxon>Acanthomorphata</taxon>
        <taxon>Eupercaria</taxon>
        <taxon>Tetraodontiformes</taxon>
        <taxon>Tetradontoidea</taxon>
        <taxon>Tetraodontidae</taxon>
        <taxon>Tetraodon</taxon>
    </lineage>
</organism>
<dbReference type="AlphaFoldDB" id="Q4TCB7"/>
<reference evidence="1" key="1">
    <citation type="journal article" date="2004" name="Nature">
        <title>Genome duplication in the teleost fish Tetraodon nigroviridis reveals the early vertebrate proto-karyotype.</title>
        <authorList>
            <person name="Jaillon O."/>
            <person name="Aury J.-M."/>
            <person name="Brunet F."/>
            <person name="Petit J.-L."/>
            <person name="Stange-Thomann N."/>
            <person name="Mauceli E."/>
            <person name="Bouneau L."/>
            <person name="Fischer C."/>
            <person name="Ozouf-Costaz C."/>
            <person name="Bernot A."/>
            <person name="Nicaud S."/>
            <person name="Jaffe D."/>
            <person name="Fisher S."/>
            <person name="Lutfalla G."/>
            <person name="Dossat C."/>
            <person name="Segurens B."/>
            <person name="Dasilva C."/>
            <person name="Salanoubat M."/>
            <person name="Levy M."/>
            <person name="Boudet N."/>
            <person name="Castellano S."/>
            <person name="Anthouard V."/>
            <person name="Jubin C."/>
            <person name="Castelli V."/>
            <person name="Katinka M."/>
            <person name="Vacherie B."/>
            <person name="Biemont C."/>
            <person name="Skalli Z."/>
            <person name="Cattolico L."/>
            <person name="Poulain J."/>
            <person name="De Berardinis V."/>
            <person name="Cruaud C."/>
            <person name="Duprat S."/>
            <person name="Brottier P."/>
            <person name="Coutanceau J.-P."/>
            <person name="Gouzy J."/>
            <person name="Parra G."/>
            <person name="Lardier G."/>
            <person name="Chapple C."/>
            <person name="McKernan K.J."/>
            <person name="McEwan P."/>
            <person name="Bosak S."/>
            <person name="Kellis M."/>
            <person name="Volff J.-N."/>
            <person name="Guigo R."/>
            <person name="Zody M.C."/>
            <person name="Mesirov J."/>
            <person name="Lindblad-Toh K."/>
            <person name="Birren B."/>
            <person name="Nusbaum C."/>
            <person name="Kahn D."/>
            <person name="Robinson-Rechavi M."/>
            <person name="Laudet V."/>
            <person name="Schachter V."/>
            <person name="Quetier F."/>
            <person name="Saurin W."/>
            <person name="Scarpelli C."/>
            <person name="Wincker P."/>
            <person name="Lander E.S."/>
            <person name="Weissenbach J."/>
            <person name="Roest Crollius H."/>
        </authorList>
    </citation>
    <scope>NUCLEOTIDE SEQUENCE [LARGE SCALE GENOMIC DNA]</scope>
</reference>
<dbReference type="Gene3D" id="1.25.10.10">
    <property type="entry name" value="Leucine-rich Repeat Variant"/>
    <property type="match status" value="1"/>
</dbReference>
<dbReference type="InterPro" id="IPR011989">
    <property type="entry name" value="ARM-like"/>
</dbReference>
<comment type="caution">
    <text evidence="1">The sequence shown here is derived from an EMBL/GenBank/DDBJ whole genome shotgun (WGS) entry which is preliminary data.</text>
</comment>
<dbReference type="InterPro" id="IPR052607">
    <property type="entry name" value="CEP104-like"/>
</dbReference>
<evidence type="ECO:0000313" key="1">
    <source>
        <dbReference type="EMBL" id="CAF89465.1"/>
    </source>
</evidence>
<dbReference type="PANTHER" id="PTHR13371">
    <property type="entry name" value="GLYCINE-, GLUTAMATE-, THIENYLCYCLOHEXYLPIPERIDINE-BINDING PROTEIN"/>
    <property type="match status" value="1"/>
</dbReference>